<evidence type="ECO:0000259" key="6">
    <source>
        <dbReference type="SMART" id="SM00484"/>
    </source>
</evidence>
<evidence type="ECO:0000259" key="7">
    <source>
        <dbReference type="SMART" id="SM00485"/>
    </source>
</evidence>
<evidence type="ECO:0000313" key="8">
    <source>
        <dbReference type="EMBL" id="QBK88433.1"/>
    </source>
</evidence>
<proteinExistence type="predicted"/>
<dbReference type="InterPro" id="IPR036279">
    <property type="entry name" value="5-3_exonuclease_C_sf"/>
</dbReference>
<keyword evidence="1" id="KW-0540">Nuclease</keyword>
<dbReference type="SMART" id="SM00484">
    <property type="entry name" value="XPGI"/>
    <property type="match status" value="1"/>
</dbReference>
<dbReference type="InterPro" id="IPR029060">
    <property type="entry name" value="PIN-like_dom_sf"/>
</dbReference>
<dbReference type="GO" id="GO:0008409">
    <property type="term" value="F:5'-3' exonuclease activity"/>
    <property type="evidence" value="ECO:0007669"/>
    <property type="project" value="TreeGrafter"/>
</dbReference>
<dbReference type="Pfam" id="PF00867">
    <property type="entry name" value="XPG_I"/>
    <property type="match status" value="1"/>
</dbReference>
<dbReference type="Pfam" id="PF00752">
    <property type="entry name" value="XPG_N"/>
    <property type="match status" value="1"/>
</dbReference>
<dbReference type="Gene3D" id="3.40.50.1010">
    <property type="entry name" value="5'-nuclease"/>
    <property type="match status" value="1"/>
</dbReference>
<accession>A0A481YYW1</accession>
<feature type="domain" description="XPG N-terminal" evidence="7">
    <location>
        <begin position="1"/>
        <end position="100"/>
    </location>
</feature>
<dbReference type="InterPro" id="IPR006085">
    <property type="entry name" value="XPG_DNA_repair_N"/>
</dbReference>
<dbReference type="GO" id="GO:0017108">
    <property type="term" value="F:5'-flap endonuclease activity"/>
    <property type="evidence" value="ECO:0007669"/>
    <property type="project" value="TreeGrafter"/>
</dbReference>
<sequence length="424" mass="49549">MGIKGLLKLLKNEAPGCITEKHISAYNEKVIVIDALNIIIRHVMAILSGGENNYSHVMAIWYKTISFLNNGNSPYYVFDGASPNIKKNTLIERRKNKLKAKKRLNKLNSSPDIDKNEIERIKLVKKSYSLKKQDILDIKKILTLLGLPYIQAPCEADTVCAMLNICNVAYGVVTEDMDILPFGAPIMLRDFSNKKIIKEINLQEAEKELELTHSQFIDVCILLGTDYCPSIKGMFKSDQIYKIYKNCGSMENFIIYLQNLNNNNSSHYKISPNFLKKWKITKTYYMNSAMSTKMIPKKFVWNKPDRVGLKNLLCDKFHFDVYETKKQIANIMKIYNRYKKTGKISSKYNKHNKYNKYKYNIERFKRKNLFNGNNKIVQYKSYYPKYRRKNNHSKYCKFKLITNASIRKCNIPMHTNINRKPHVT</sequence>
<evidence type="ECO:0000256" key="4">
    <source>
        <dbReference type="ARBA" id="ARBA00022801"/>
    </source>
</evidence>
<dbReference type="PANTHER" id="PTHR11081:SF9">
    <property type="entry name" value="FLAP ENDONUCLEASE 1"/>
    <property type="match status" value="1"/>
</dbReference>
<dbReference type="SUPFAM" id="SSF47807">
    <property type="entry name" value="5' to 3' exonuclease, C-terminal subdomain"/>
    <property type="match status" value="1"/>
</dbReference>
<gene>
    <name evidence="8" type="ORF">LCMiAC01_01100</name>
</gene>
<dbReference type="SMART" id="SM00485">
    <property type="entry name" value="XPGN"/>
    <property type="match status" value="1"/>
</dbReference>
<dbReference type="InterPro" id="IPR006086">
    <property type="entry name" value="XPG-I_dom"/>
</dbReference>
<reference evidence="8" key="1">
    <citation type="journal article" date="2019" name="MBio">
        <title>Virus Genomes from Deep Sea Sediments Expand the Ocean Megavirome and Support Independent Origins of Viral Gigantism.</title>
        <authorList>
            <person name="Backstrom D."/>
            <person name="Yutin N."/>
            <person name="Jorgensen S.L."/>
            <person name="Dharamshi J."/>
            <person name="Homa F."/>
            <person name="Zaremba-Niedwiedzka K."/>
            <person name="Spang A."/>
            <person name="Wolf Y.I."/>
            <person name="Koonin E.V."/>
            <person name="Ettema T.J."/>
        </authorList>
    </citation>
    <scope>NUCLEOTIDE SEQUENCE</scope>
</reference>
<keyword evidence="3 8" id="KW-0255">Endonuclease</keyword>
<feature type="domain" description="XPG-I" evidence="6">
    <location>
        <begin position="143"/>
        <end position="211"/>
    </location>
</feature>
<dbReference type="Gene3D" id="1.10.150.20">
    <property type="entry name" value="5' to 3' exonuclease, C-terminal subdomain"/>
    <property type="match status" value="1"/>
</dbReference>
<dbReference type="InterPro" id="IPR006084">
    <property type="entry name" value="XPG/Rad2"/>
</dbReference>
<evidence type="ECO:0000256" key="2">
    <source>
        <dbReference type="ARBA" id="ARBA00022723"/>
    </source>
</evidence>
<dbReference type="SUPFAM" id="SSF88723">
    <property type="entry name" value="PIN domain-like"/>
    <property type="match status" value="1"/>
</dbReference>
<keyword evidence="5" id="KW-0460">Magnesium</keyword>
<evidence type="ECO:0000256" key="5">
    <source>
        <dbReference type="ARBA" id="ARBA00022842"/>
    </source>
</evidence>
<keyword evidence="2" id="KW-0479">Metal-binding</keyword>
<evidence type="ECO:0000256" key="3">
    <source>
        <dbReference type="ARBA" id="ARBA00022759"/>
    </source>
</evidence>
<keyword evidence="4" id="KW-0378">Hydrolase</keyword>
<dbReference type="EMBL" id="MK500389">
    <property type="protein sequence ID" value="QBK88433.1"/>
    <property type="molecule type" value="Genomic_DNA"/>
</dbReference>
<name>A0A481YYW1_9VIRU</name>
<evidence type="ECO:0000256" key="1">
    <source>
        <dbReference type="ARBA" id="ARBA00022722"/>
    </source>
</evidence>
<dbReference type="PANTHER" id="PTHR11081">
    <property type="entry name" value="FLAP ENDONUCLEASE FAMILY MEMBER"/>
    <property type="match status" value="1"/>
</dbReference>
<protein>
    <submittedName>
        <fullName evidence="8">FLAP-like endonuclease XPG</fullName>
    </submittedName>
</protein>
<dbReference type="GO" id="GO:0046872">
    <property type="term" value="F:metal ion binding"/>
    <property type="evidence" value="ECO:0007669"/>
    <property type="project" value="UniProtKB-KW"/>
</dbReference>
<dbReference type="PRINTS" id="PR00853">
    <property type="entry name" value="XPGRADSUPER"/>
</dbReference>
<organism evidence="8">
    <name type="scientific">Mimivirus LCMiAC01</name>
    <dbReference type="NCBI Taxonomy" id="2506608"/>
    <lineage>
        <taxon>Viruses</taxon>
        <taxon>Varidnaviria</taxon>
        <taxon>Bamfordvirae</taxon>
        <taxon>Nucleocytoviricota</taxon>
        <taxon>Megaviricetes</taxon>
        <taxon>Imitervirales</taxon>
        <taxon>Mimiviridae</taxon>
        <taxon>Klosneuvirinae</taxon>
    </lineage>
</organism>